<keyword evidence="2 5" id="KW-0812">Transmembrane</keyword>
<dbReference type="InterPro" id="IPR020846">
    <property type="entry name" value="MFS_dom"/>
</dbReference>
<sequence>MTSPLLRQVFVAAAICLNTLGHGAGLGYSAVLVPQLQDESSPIPVTANMASWIAAVTAPSLIVGNSLSASIMSKLGRKITTYIMSGGAIVGWAALLLAPNFEFIIIGRILQGVSFGMAMPLRSIVLGEYTSPKYRGTFLTTISLGQTFGILFAHFTGTLFHWQITGLIITGFFFISHIMTIYSPESPSFLATKGRFEECRQAFHWLRGYEEEAELDDLIETCLLLEKDRIEESTLHKRSFRDRFQMITKPEFYKPIVVMAHCYNLGQVSGSTILANYPLLLLGSVLVPGSNVKFWMIALDTQRLLTNIGAVFIISKVKRRTMVISVASLSAFSMFCISAYVYLRHNSMLPYDAAWIPILLLNIQVFCIGMGMVPLPAIIAGEIFPLEYRSIGSSFSLISNALLMFVALKTFPLLVEYLGMHGSYLLYGCFTFYNVCVIYFLMPETRGKTLQQIEDEFRGRPLKAHEIRERQSLQNDELYQRKMSLRKASVHSIAL</sequence>
<keyword evidence="6" id="KW-0732">Signal</keyword>
<dbReference type="PANTHER" id="PTHR48021">
    <property type="match status" value="1"/>
</dbReference>
<dbReference type="InterPro" id="IPR050549">
    <property type="entry name" value="MFS_Trehalose_Transporter"/>
</dbReference>
<evidence type="ECO:0000256" key="2">
    <source>
        <dbReference type="ARBA" id="ARBA00022692"/>
    </source>
</evidence>
<keyword evidence="4 5" id="KW-0472">Membrane</keyword>
<evidence type="ECO:0000313" key="9">
    <source>
        <dbReference type="Proteomes" id="UP000823941"/>
    </source>
</evidence>
<organism evidence="8 9">
    <name type="scientific">Plutella xylostella</name>
    <name type="common">Diamondback moth</name>
    <name type="synonym">Plutella maculipennis</name>
    <dbReference type="NCBI Taxonomy" id="51655"/>
    <lineage>
        <taxon>Eukaryota</taxon>
        <taxon>Metazoa</taxon>
        <taxon>Ecdysozoa</taxon>
        <taxon>Arthropoda</taxon>
        <taxon>Hexapoda</taxon>
        <taxon>Insecta</taxon>
        <taxon>Pterygota</taxon>
        <taxon>Neoptera</taxon>
        <taxon>Endopterygota</taxon>
        <taxon>Lepidoptera</taxon>
        <taxon>Glossata</taxon>
        <taxon>Ditrysia</taxon>
        <taxon>Yponomeutoidea</taxon>
        <taxon>Plutellidae</taxon>
        <taxon>Plutella</taxon>
    </lineage>
</organism>
<evidence type="ECO:0000256" key="4">
    <source>
        <dbReference type="ARBA" id="ARBA00023136"/>
    </source>
</evidence>
<accession>A0ABQ7PV86</accession>
<evidence type="ECO:0000256" key="5">
    <source>
        <dbReference type="SAM" id="Phobius"/>
    </source>
</evidence>
<feature type="signal peptide" evidence="6">
    <location>
        <begin position="1"/>
        <end position="21"/>
    </location>
</feature>
<comment type="caution">
    <text evidence="8">The sequence shown here is derived from an EMBL/GenBank/DDBJ whole genome shotgun (WGS) entry which is preliminary data.</text>
</comment>
<evidence type="ECO:0000256" key="3">
    <source>
        <dbReference type="ARBA" id="ARBA00022989"/>
    </source>
</evidence>
<keyword evidence="3 5" id="KW-1133">Transmembrane helix</keyword>
<dbReference type="InterPro" id="IPR005828">
    <property type="entry name" value="MFS_sugar_transport-like"/>
</dbReference>
<evidence type="ECO:0000256" key="6">
    <source>
        <dbReference type="SAM" id="SignalP"/>
    </source>
</evidence>
<dbReference type="PANTHER" id="PTHR48021:SF68">
    <property type="entry name" value="MAJOR FACILITATOR SUPERFAMILY (MFS) PROFILE DOMAIN-CONTAINING PROTEIN"/>
    <property type="match status" value="1"/>
</dbReference>
<name>A0ABQ7PV86_PLUXY</name>
<feature type="transmembrane region" description="Helical" evidence="5">
    <location>
        <begin position="322"/>
        <end position="343"/>
    </location>
</feature>
<comment type="subcellular location">
    <subcellularLocation>
        <location evidence="1">Membrane</location>
        <topology evidence="1">Multi-pass membrane protein</topology>
    </subcellularLocation>
</comment>
<feature type="transmembrane region" description="Helical" evidence="5">
    <location>
        <begin position="137"/>
        <end position="156"/>
    </location>
</feature>
<evidence type="ECO:0000256" key="1">
    <source>
        <dbReference type="ARBA" id="ARBA00004141"/>
    </source>
</evidence>
<reference evidence="8 9" key="1">
    <citation type="submission" date="2021-06" db="EMBL/GenBank/DDBJ databases">
        <title>A haploid diamondback moth (Plutella xylostella L.) genome assembly resolves 31 chromosomes and identifies a diamide resistance mutation.</title>
        <authorList>
            <person name="Ward C.M."/>
            <person name="Perry K.D."/>
            <person name="Baker G."/>
            <person name="Powis K."/>
            <person name="Heckel D.G."/>
            <person name="Baxter S.W."/>
        </authorList>
    </citation>
    <scope>NUCLEOTIDE SEQUENCE [LARGE SCALE GENOMIC DNA]</scope>
    <source>
        <strain evidence="8 9">LV</strain>
        <tissue evidence="8">Single pupa</tissue>
    </source>
</reference>
<feature type="transmembrane region" description="Helical" evidence="5">
    <location>
        <begin position="391"/>
        <end position="412"/>
    </location>
</feature>
<dbReference type="Proteomes" id="UP000823941">
    <property type="component" value="Chromosome 27"/>
</dbReference>
<dbReference type="Pfam" id="PF00083">
    <property type="entry name" value="Sugar_tr"/>
    <property type="match status" value="1"/>
</dbReference>
<evidence type="ECO:0000313" key="8">
    <source>
        <dbReference type="EMBL" id="KAG7296891.1"/>
    </source>
</evidence>
<dbReference type="PROSITE" id="PS50850">
    <property type="entry name" value="MFS"/>
    <property type="match status" value="1"/>
</dbReference>
<feature type="transmembrane region" description="Helical" evidence="5">
    <location>
        <begin position="355"/>
        <end position="379"/>
    </location>
</feature>
<feature type="domain" description="Major facilitator superfamily (MFS) profile" evidence="7">
    <location>
        <begin position="11"/>
        <end position="446"/>
    </location>
</feature>
<gene>
    <name evidence="8" type="ORF">JYU34_019755</name>
</gene>
<dbReference type="Gene3D" id="1.20.1250.20">
    <property type="entry name" value="MFS general substrate transporter like domains"/>
    <property type="match status" value="1"/>
</dbReference>
<dbReference type="EMBL" id="JAHIBW010000027">
    <property type="protein sequence ID" value="KAG7296891.1"/>
    <property type="molecule type" value="Genomic_DNA"/>
</dbReference>
<dbReference type="InterPro" id="IPR036259">
    <property type="entry name" value="MFS_trans_sf"/>
</dbReference>
<evidence type="ECO:0000259" key="7">
    <source>
        <dbReference type="PROSITE" id="PS50850"/>
    </source>
</evidence>
<keyword evidence="9" id="KW-1185">Reference proteome</keyword>
<dbReference type="SUPFAM" id="SSF103473">
    <property type="entry name" value="MFS general substrate transporter"/>
    <property type="match status" value="1"/>
</dbReference>
<proteinExistence type="predicted"/>
<feature type="transmembrane region" description="Helical" evidence="5">
    <location>
        <begin position="45"/>
        <end position="67"/>
    </location>
</feature>
<feature type="transmembrane region" description="Helical" evidence="5">
    <location>
        <begin position="424"/>
        <end position="442"/>
    </location>
</feature>
<feature type="transmembrane region" description="Helical" evidence="5">
    <location>
        <begin position="162"/>
        <end position="182"/>
    </location>
</feature>
<feature type="chain" id="PRO_5046652848" description="Major facilitator superfamily (MFS) profile domain-containing protein" evidence="6">
    <location>
        <begin position="22"/>
        <end position="495"/>
    </location>
</feature>
<protein>
    <recommendedName>
        <fullName evidence="7">Major facilitator superfamily (MFS) profile domain-containing protein</fullName>
    </recommendedName>
</protein>